<proteinExistence type="predicted"/>
<keyword evidence="2" id="KW-1185">Reference proteome</keyword>
<dbReference type="EMBL" id="FXUB01000001">
    <property type="protein sequence ID" value="SMP02640.1"/>
    <property type="molecule type" value="Genomic_DNA"/>
</dbReference>
<reference evidence="1 2" key="1">
    <citation type="submission" date="2017-05" db="EMBL/GenBank/DDBJ databases">
        <authorList>
            <person name="Varghese N."/>
            <person name="Submissions S."/>
        </authorList>
    </citation>
    <scope>NUCLEOTIDE SEQUENCE [LARGE SCALE GENOMIC DNA]</scope>
    <source>
        <strain evidence="1 2">DSM 15522</strain>
    </source>
</reference>
<organism evidence="1 2">
    <name type="scientific">Desulfurobacterium pacificum</name>
    <dbReference type="NCBI Taxonomy" id="240166"/>
    <lineage>
        <taxon>Bacteria</taxon>
        <taxon>Pseudomonadati</taxon>
        <taxon>Aquificota</taxon>
        <taxon>Aquificia</taxon>
        <taxon>Desulfurobacteriales</taxon>
        <taxon>Desulfurobacteriaceae</taxon>
        <taxon>Desulfurobacterium</taxon>
    </lineage>
</organism>
<evidence type="ECO:0000313" key="2">
    <source>
        <dbReference type="Proteomes" id="UP001157911"/>
    </source>
</evidence>
<dbReference type="Proteomes" id="UP001157911">
    <property type="component" value="Unassembled WGS sequence"/>
</dbReference>
<sequence>MGKREDFNEYLVNLKDTVEAAFPGRFIFKGVNDRQIVQEWFDLEIPNHLVPLILSDLDDEGRLPRIFSFSDVNEEVKEGYKRYSKKEATEAAGRIKEETIPYKRIESLAKILRSILLEAGIRKYKLIKELEKLKESENLVLIEEKLSEMEEAFYQLLSEKYPECKKIAEKKVSPYKFYWHPKIYEITLKAVEMKCLKEKFKVPDFTIL</sequence>
<evidence type="ECO:0000313" key="1">
    <source>
        <dbReference type="EMBL" id="SMP02640.1"/>
    </source>
</evidence>
<protein>
    <submittedName>
        <fullName evidence="1">Uncharacterized protein</fullName>
    </submittedName>
</protein>
<dbReference type="RefSeq" id="WP_283399577.1">
    <property type="nucleotide sequence ID" value="NZ_FXUB01000001.1"/>
</dbReference>
<accession>A0ABY1N7N5</accession>
<comment type="caution">
    <text evidence="1">The sequence shown here is derived from an EMBL/GenBank/DDBJ whole genome shotgun (WGS) entry which is preliminary data.</text>
</comment>
<name>A0ABY1N7N5_9BACT</name>
<gene>
    <name evidence="1" type="ORF">SAMN06265339_0063</name>
</gene>